<dbReference type="AlphaFoldDB" id="A0A562T982"/>
<dbReference type="RefSeq" id="WP_145341211.1">
    <property type="nucleotide sequence ID" value="NZ_SMLY01000086.1"/>
</dbReference>
<evidence type="ECO:0000313" key="3">
    <source>
        <dbReference type="Proteomes" id="UP000320593"/>
    </source>
</evidence>
<dbReference type="SUPFAM" id="SSF53850">
    <property type="entry name" value="Periplasmic binding protein-like II"/>
    <property type="match status" value="1"/>
</dbReference>
<protein>
    <submittedName>
        <fullName evidence="2">ABC-type amino acid transport substrate-binding protein</fullName>
    </submittedName>
</protein>
<dbReference type="Proteomes" id="UP000320593">
    <property type="component" value="Unassembled WGS sequence"/>
</dbReference>
<gene>
    <name evidence="2" type="ORF">JM93_01158</name>
</gene>
<dbReference type="EMBL" id="VLLF01000002">
    <property type="protein sequence ID" value="TWI90181.1"/>
    <property type="molecule type" value="Genomic_DNA"/>
</dbReference>
<reference evidence="2 3" key="1">
    <citation type="submission" date="2019-07" db="EMBL/GenBank/DDBJ databases">
        <title>Genomic Encyclopedia of Archaeal and Bacterial Type Strains, Phase II (KMG-II): from individual species to whole genera.</title>
        <authorList>
            <person name="Goeker M."/>
        </authorList>
    </citation>
    <scope>NUCLEOTIDE SEQUENCE [LARGE SCALE GENOMIC DNA]</scope>
    <source>
        <strain evidence="2 3">ATCC BAA-252</strain>
    </source>
</reference>
<evidence type="ECO:0000256" key="1">
    <source>
        <dbReference type="SAM" id="SignalP"/>
    </source>
</evidence>
<feature type="chain" id="PRO_5021737232" evidence="1">
    <location>
        <begin position="19"/>
        <end position="243"/>
    </location>
</feature>
<dbReference type="Gene3D" id="3.40.190.10">
    <property type="entry name" value="Periplasmic binding protein-like II"/>
    <property type="match status" value="2"/>
</dbReference>
<proteinExistence type="predicted"/>
<organism evidence="2 3">
    <name type="scientific">Roseibium hamelinense</name>
    <dbReference type="NCBI Taxonomy" id="150831"/>
    <lineage>
        <taxon>Bacteria</taxon>
        <taxon>Pseudomonadati</taxon>
        <taxon>Pseudomonadota</taxon>
        <taxon>Alphaproteobacteria</taxon>
        <taxon>Hyphomicrobiales</taxon>
        <taxon>Stappiaceae</taxon>
        <taxon>Roseibium</taxon>
    </lineage>
</organism>
<keyword evidence="1" id="KW-0732">Signal</keyword>
<keyword evidence="3" id="KW-1185">Reference proteome</keyword>
<sequence>MRVLLIIAALFSSLPALAGNSGSCMRLVSSFGSVDRLIVPTLSATFKAHGTCIEVTYAPPKRATVLMNTGQIDGVLIRTASYHALVKQSAFPVPEAILTGYGLLLTNTPSPENLDGLKNMRLGVMADTQWQQELLGQNYQTVEISDYKSGLAMLKARRLDGLLIDNISYGFYSEQTEGFEVVRVTPELDAFLFLAHTHAEKSEQCNAAIKTWKRVFMGQLKSPVQDQLVLPYLSSEGSLSSKP</sequence>
<accession>A0A562T982</accession>
<comment type="caution">
    <text evidence="2">The sequence shown here is derived from an EMBL/GenBank/DDBJ whole genome shotgun (WGS) entry which is preliminary data.</text>
</comment>
<name>A0A562T982_9HYPH</name>
<dbReference type="OrthoDB" id="7679082at2"/>
<feature type="signal peptide" evidence="1">
    <location>
        <begin position="1"/>
        <end position="18"/>
    </location>
</feature>
<evidence type="ECO:0000313" key="2">
    <source>
        <dbReference type="EMBL" id="TWI90181.1"/>
    </source>
</evidence>